<dbReference type="SUPFAM" id="SSF53613">
    <property type="entry name" value="Ribokinase-like"/>
    <property type="match status" value="1"/>
</dbReference>
<dbReference type="AlphaFoldDB" id="A0A507E041"/>
<dbReference type="InterPro" id="IPR029056">
    <property type="entry name" value="Ribokinase-like"/>
</dbReference>
<gene>
    <name evidence="7" type="ORF">PhCBS80983_g04434</name>
</gene>
<dbReference type="GO" id="GO:0008902">
    <property type="term" value="F:hydroxymethylpyrimidine kinase activity"/>
    <property type="evidence" value="ECO:0007669"/>
    <property type="project" value="TreeGrafter"/>
</dbReference>
<dbReference type="InterPro" id="IPR013749">
    <property type="entry name" value="PM/HMP-P_kinase-1"/>
</dbReference>
<dbReference type="PANTHER" id="PTHR20858">
    <property type="entry name" value="PHOSPHOMETHYLPYRIMIDINE KINASE"/>
    <property type="match status" value="1"/>
</dbReference>
<dbReference type="CDD" id="cd01169">
    <property type="entry name" value="HMPP_kinase"/>
    <property type="match status" value="1"/>
</dbReference>
<dbReference type="EMBL" id="QEAQ01000070">
    <property type="protein sequence ID" value="TPX56578.1"/>
    <property type="molecule type" value="Genomic_DNA"/>
</dbReference>
<dbReference type="NCBIfam" id="TIGR04306">
    <property type="entry name" value="salvage_TenA"/>
    <property type="match status" value="1"/>
</dbReference>
<dbReference type="NCBIfam" id="TIGR00097">
    <property type="entry name" value="HMP-P_kinase"/>
    <property type="match status" value="1"/>
</dbReference>
<sequence>MVSVQRQDGVPKVLTVAGSDSGGGAGIQADLKTFNTLSVYGTSVLTAVTAQNTVGVQGIFPVPSEFVEQQMRSVLEDIGCDAAKTGMLFDASIIKSVANLFKTFAVSHVVVDPVMISTSGARLLNQDAVAALRDCLIPLSEILTPNIPEAEVLTGMKITSLEHVRDAARELHSLGCRYVLVKGGHMPLDDARGPVDINDEEACKTARIVDILFDGKEFVEYNNPYVATRSTHGTGCTLSAAITAGLAMGLKVRDAVNGGIQFVSNGLLTSFAIGKGSGPLNHFPSEFALTANRSSPKKRQSFVQMLKSTCPKEWDAYVNHKFVQQIGDGTLPIKCFKHFIRQDYIFLRHYARANALASYREHEMEQIVKAAQIVAYIGIECQMHVKFCEEWGVSLDELESTVEATPNLAYTRYVLEKGMSGDRLDLRVALGPCLIGYGEIGMRLASDPATKREGNPYWPWIQNYAKAEFQDAVTEGTEILETLFEEMVPASNTKRIAQLCDTFRQATILEEHFWEMGLSLLP</sequence>
<dbReference type="GO" id="GO:0050334">
    <property type="term" value="F:thiaminase activity"/>
    <property type="evidence" value="ECO:0007669"/>
    <property type="project" value="InterPro"/>
</dbReference>
<keyword evidence="2" id="KW-0547">Nucleotide-binding</keyword>
<keyword evidence="1" id="KW-0808">Transferase</keyword>
<evidence type="ECO:0000256" key="4">
    <source>
        <dbReference type="ARBA" id="ARBA00022840"/>
    </source>
</evidence>
<evidence type="ECO:0000256" key="1">
    <source>
        <dbReference type="ARBA" id="ARBA00022679"/>
    </source>
</evidence>
<dbReference type="Gene3D" id="1.20.910.10">
    <property type="entry name" value="Heme oxygenase-like"/>
    <property type="match status" value="1"/>
</dbReference>
<evidence type="ECO:0000313" key="7">
    <source>
        <dbReference type="EMBL" id="TPX56578.1"/>
    </source>
</evidence>
<dbReference type="STRING" id="109895.A0A507E041"/>
<protein>
    <recommendedName>
        <fullName evidence="9">Phosphomethylpyrimidine kinase</fullName>
    </recommendedName>
</protein>
<organism evidence="7 8">
    <name type="scientific">Powellomyces hirtus</name>
    <dbReference type="NCBI Taxonomy" id="109895"/>
    <lineage>
        <taxon>Eukaryota</taxon>
        <taxon>Fungi</taxon>
        <taxon>Fungi incertae sedis</taxon>
        <taxon>Chytridiomycota</taxon>
        <taxon>Chytridiomycota incertae sedis</taxon>
        <taxon>Chytridiomycetes</taxon>
        <taxon>Spizellomycetales</taxon>
        <taxon>Powellomycetaceae</taxon>
        <taxon>Powellomyces</taxon>
    </lineage>
</organism>
<reference evidence="7 8" key="1">
    <citation type="journal article" date="2019" name="Sci. Rep.">
        <title>Comparative genomics of chytrid fungi reveal insights into the obligate biotrophic and pathogenic lifestyle of Synchytrium endobioticum.</title>
        <authorList>
            <person name="van de Vossenberg B.T.L.H."/>
            <person name="Warris S."/>
            <person name="Nguyen H.D.T."/>
            <person name="van Gent-Pelzer M.P.E."/>
            <person name="Joly D.L."/>
            <person name="van de Geest H.C."/>
            <person name="Bonants P.J.M."/>
            <person name="Smith D.S."/>
            <person name="Levesque C.A."/>
            <person name="van der Lee T.A.J."/>
        </authorList>
    </citation>
    <scope>NUCLEOTIDE SEQUENCE [LARGE SCALE GENOMIC DNA]</scope>
    <source>
        <strain evidence="7 8">CBS 809.83</strain>
    </source>
</reference>
<dbReference type="InterPro" id="IPR004399">
    <property type="entry name" value="HMP/HMP-P_kinase_dom"/>
</dbReference>
<comment type="caution">
    <text evidence="7">The sequence shown here is derived from an EMBL/GenBank/DDBJ whole genome shotgun (WGS) entry which is preliminary data.</text>
</comment>
<dbReference type="InterPro" id="IPR027574">
    <property type="entry name" value="Thiaminase_II"/>
</dbReference>
<accession>A0A507E041</accession>
<dbReference type="InterPro" id="IPR004305">
    <property type="entry name" value="Thiaminase-2/PQQC"/>
</dbReference>
<dbReference type="CDD" id="cd19367">
    <property type="entry name" value="TenA_C_ScTHI20-like"/>
    <property type="match status" value="1"/>
</dbReference>
<dbReference type="FunFam" id="3.40.1190.20:FF:000003">
    <property type="entry name" value="Phosphomethylpyrimidine kinase ThiD"/>
    <property type="match status" value="1"/>
</dbReference>
<proteinExistence type="predicted"/>
<dbReference type="Pfam" id="PF03070">
    <property type="entry name" value="TENA_THI-4"/>
    <property type="match status" value="1"/>
</dbReference>
<evidence type="ECO:0008006" key="9">
    <source>
        <dbReference type="Google" id="ProtNLM"/>
    </source>
</evidence>
<keyword evidence="8" id="KW-1185">Reference proteome</keyword>
<dbReference type="InterPro" id="IPR016084">
    <property type="entry name" value="Haem_Oase-like_multi-hlx"/>
</dbReference>
<evidence type="ECO:0000259" key="6">
    <source>
        <dbReference type="Pfam" id="PF08543"/>
    </source>
</evidence>
<name>A0A507E041_9FUNG</name>
<evidence type="ECO:0000256" key="3">
    <source>
        <dbReference type="ARBA" id="ARBA00022777"/>
    </source>
</evidence>
<dbReference type="PANTHER" id="PTHR20858:SF17">
    <property type="entry name" value="HYDROXYMETHYLPYRIMIDINE_PHOSPHOMETHYLPYRIMIDINE KINASE THI20-RELATED"/>
    <property type="match status" value="1"/>
</dbReference>
<feature type="domain" description="Pyridoxamine kinase/Phosphomethylpyrimidine kinase" evidence="6">
    <location>
        <begin position="20"/>
        <end position="281"/>
    </location>
</feature>
<dbReference type="GO" id="GO:0009228">
    <property type="term" value="P:thiamine biosynthetic process"/>
    <property type="evidence" value="ECO:0007669"/>
    <property type="project" value="InterPro"/>
</dbReference>
<evidence type="ECO:0000256" key="2">
    <source>
        <dbReference type="ARBA" id="ARBA00022741"/>
    </source>
</evidence>
<evidence type="ECO:0000259" key="5">
    <source>
        <dbReference type="Pfam" id="PF03070"/>
    </source>
</evidence>
<dbReference type="GO" id="GO:0005524">
    <property type="term" value="F:ATP binding"/>
    <property type="evidence" value="ECO:0007669"/>
    <property type="project" value="UniProtKB-KW"/>
</dbReference>
<dbReference type="Pfam" id="PF08543">
    <property type="entry name" value="Phos_pyr_kin"/>
    <property type="match status" value="1"/>
</dbReference>
<keyword evidence="4" id="KW-0067">ATP-binding</keyword>
<dbReference type="GO" id="GO:0005829">
    <property type="term" value="C:cytosol"/>
    <property type="evidence" value="ECO:0007669"/>
    <property type="project" value="TreeGrafter"/>
</dbReference>
<evidence type="ECO:0000313" key="8">
    <source>
        <dbReference type="Proteomes" id="UP000318582"/>
    </source>
</evidence>
<keyword evidence="3" id="KW-0418">Kinase</keyword>
<dbReference type="Proteomes" id="UP000318582">
    <property type="component" value="Unassembled WGS sequence"/>
</dbReference>
<dbReference type="GO" id="GO:0008972">
    <property type="term" value="F:phosphomethylpyrimidine kinase activity"/>
    <property type="evidence" value="ECO:0007669"/>
    <property type="project" value="InterPro"/>
</dbReference>
<feature type="domain" description="Thiaminase-2/PQQC" evidence="5">
    <location>
        <begin position="314"/>
        <end position="518"/>
    </location>
</feature>
<dbReference type="SUPFAM" id="SSF48613">
    <property type="entry name" value="Heme oxygenase-like"/>
    <property type="match status" value="1"/>
</dbReference>
<dbReference type="Gene3D" id="3.40.1190.20">
    <property type="match status" value="1"/>
</dbReference>